<comment type="caution">
    <text evidence="5">The sequence shown here is derived from an EMBL/GenBank/DDBJ whole genome shotgun (WGS) entry which is preliminary data.</text>
</comment>
<dbReference type="PROSITE" id="PS00086">
    <property type="entry name" value="CYTOCHROME_P450"/>
    <property type="match status" value="1"/>
</dbReference>
<keyword evidence="3" id="KW-0503">Monooxygenase</keyword>
<dbReference type="InterPro" id="IPR017972">
    <property type="entry name" value="Cyt_P450_CS"/>
</dbReference>
<accession>A0ABT1HE73</accession>
<dbReference type="PANTHER" id="PTHR24305">
    <property type="entry name" value="CYTOCHROME P450"/>
    <property type="match status" value="1"/>
</dbReference>
<evidence type="ECO:0000313" key="5">
    <source>
        <dbReference type="EMBL" id="MCP2176015.1"/>
    </source>
</evidence>
<organism evidence="5 6">
    <name type="scientific">Williamsia maris</name>
    <dbReference type="NCBI Taxonomy" id="72806"/>
    <lineage>
        <taxon>Bacteria</taxon>
        <taxon>Bacillati</taxon>
        <taxon>Actinomycetota</taxon>
        <taxon>Actinomycetes</taxon>
        <taxon>Mycobacteriales</taxon>
        <taxon>Nocardiaceae</taxon>
        <taxon>Williamsia</taxon>
    </lineage>
</organism>
<dbReference type="InterPro" id="IPR001128">
    <property type="entry name" value="Cyt_P450"/>
</dbReference>
<dbReference type="CDD" id="cd11053">
    <property type="entry name" value="CYP110-like"/>
    <property type="match status" value="1"/>
</dbReference>
<gene>
    <name evidence="5" type="ORF">LX13_001834</name>
</gene>
<dbReference type="SUPFAM" id="SSF48264">
    <property type="entry name" value="Cytochrome P450"/>
    <property type="match status" value="1"/>
</dbReference>
<comment type="cofactor">
    <cofactor evidence="1">
        <name>heme</name>
        <dbReference type="ChEBI" id="CHEBI:30413"/>
    </cofactor>
</comment>
<name>A0ABT1HE73_9NOCA</name>
<evidence type="ECO:0000313" key="6">
    <source>
        <dbReference type="Proteomes" id="UP001206895"/>
    </source>
</evidence>
<keyword evidence="3" id="KW-0408">Iron</keyword>
<dbReference type="PRINTS" id="PR00463">
    <property type="entry name" value="EP450I"/>
</dbReference>
<dbReference type="Gene3D" id="1.10.630.10">
    <property type="entry name" value="Cytochrome P450"/>
    <property type="match status" value="1"/>
</dbReference>
<dbReference type="EMBL" id="JAMTCJ010000002">
    <property type="protein sequence ID" value="MCP2176015.1"/>
    <property type="molecule type" value="Genomic_DNA"/>
</dbReference>
<evidence type="ECO:0000256" key="1">
    <source>
        <dbReference type="ARBA" id="ARBA00001971"/>
    </source>
</evidence>
<dbReference type="InterPro" id="IPR002401">
    <property type="entry name" value="Cyt_P450_E_grp-I"/>
</dbReference>
<evidence type="ECO:0000256" key="3">
    <source>
        <dbReference type="RuleBase" id="RU000461"/>
    </source>
</evidence>
<dbReference type="InterPro" id="IPR050121">
    <property type="entry name" value="Cytochrome_P450_monoxygenase"/>
</dbReference>
<sequence length="449" mass="50276">MSTDTAPDVAVPHLPPSSRLPRSVQGALFIASRRRLFALMRRRHGVDYTVNVPMFGNAVVLGDTDLIRQLFLSGSDAVHNIRPNLGRVLGRASMFSLEGEEHRRQRKLLTPPFHGRRMREYESIIAEETLAEARTWPSGSEFESLAPMMRITLNAILRAVFGAEGEELEVLRRHMPEWIEQGSRISVLPKPPFDFPGSPWRRFHTNRRRFDDLVDTLVAKAQADPDFENRSDILSLMLRSRYDDGTALSRKEIADQLLTMLAAGHETTANTLAWAIERLTRHPDVLRRLYDEVDAGGSELRQAVIYEVQRSRPVIDLCGRTVTAESLTLGEWTIPRGRVVLVSIAQVQADEALFPHADRFDPDRFLGSKPSTISWIPFGGGTRRCIGAAFANMEMDVVLRELLRHYAIEMTTAADEAWHSRGVAFNPAKGGRVRLSPRGVASTGVADVG</sequence>
<dbReference type="PRINTS" id="PR00385">
    <property type="entry name" value="P450"/>
</dbReference>
<dbReference type="Pfam" id="PF00067">
    <property type="entry name" value="p450"/>
    <property type="match status" value="1"/>
</dbReference>
<feature type="region of interest" description="Disordered" evidence="4">
    <location>
        <begin position="1"/>
        <end position="20"/>
    </location>
</feature>
<proteinExistence type="inferred from homology"/>
<evidence type="ECO:0000256" key="4">
    <source>
        <dbReference type="SAM" id="MobiDB-lite"/>
    </source>
</evidence>
<reference evidence="5 6" key="1">
    <citation type="submission" date="2022-06" db="EMBL/GenBank/DDBJ databases">
        <title>Genomic Encyclopedia of Archaeal and Bacterial Type Strains, Phase II (KMG-II): from individual species to whole genera.</title>
        <authorList>
            <person name="Goeker M."/>
        </authorList>
    </citation>
    <scope>NUCLEOTIDE SEQUENCE [LARGE SCALE GENOMIC DNA]</scope>
    <source>
        <strain evidence="5 6">DSM 44693</strain>
    </source>
</reference>
<evidence type="ECO:0000256" key="2">
    <source>
        <dbReference type="ARBA" id="ARBA00010617"/>
    </source>
</evidence>
<keyword evidence="3" id="KW-0560">Oxidoreductase</keyword>
<comment type="similarity">
    <text evidence="2 3">Belongs to the cytochrome P450 family.</text>
</comment>
<dbReference type="InterPro" id="IPR036396">
    <property type="entry name" value="Cyt_P450_sf"/>
</dbReference>
<dbReference type="PANTHER" id="PTHR24305:SF166">
    <property type="entry name" value="CYTOCHROME P450 12A4, MITOCHONDRIAL-RELATED"/>
    <property type="match status" value="1"/>
</dbReference>
<keyword evidence="3" id="KW-0349">Heme</keyword>
<dbReference type="RefSeq" id="WP_253661041.1">
    <property type="nucleotide sequence ID" value="NZ_BAAAJQ010000001.1"/>
</dbReference>
<keyword evidence="3" id="KW-0479">Metal-binding</keyword>
<dbReference type="Proteomes" id="UP001206895">
    <property type="component" value="Unassembled WGS sequence"/>
</dbReference>
<evidence type="ECO:0008006" key="7">
    <source>
        <dbReference type="Google" id="ProtNLM"/>
    </source>
</evidence>
<keyword evidence="6" id="KW-1185">Reference proteome</keyword>
<protein>
    <recommendedName>
        <fullName evidence="7">Cytochrome P450</fullName>
    </recommendedName>
</protein>